<dbReference type="GO" id="GO:0003677">
    <property type="term" value="F:DNA binding"/>
    <property type="evidence" value="ECO:0007669"/>
    <property type="project" value="InterPro"/>
</dbReference>
<gene>
    <name evidence="2" type="ORF">SAMN04487962_11962</name>
    <name evidence="3" type="ORF">SAMN04487962_12238</name>
</gene>
<keyword evidence="4" id="KW-1185">Reference proteome</keyword>
<dbReference type="AlphaFoldDB" id="A0A1I0H0D8"/>
<dbReference type="GO" id="GO:0006313">
    <property type="term" value="P:DNA transposition"/>
    <property type="evidence" value="ECO:0007669"/>
    <property type="project" value="InterPro"/>
</dbReference>
<feature type="non-terminal residue" evidence="3">
    <location>
        <position position="182"/>
    </location>
</feature>
<evidence type="ECO:0000313" key="4">
    <source>
        <dbReference type="Proteomes" id="UP000198762"/>
    </source>
</evidence>
<accession>A0A1I0H0D8</accession>
<proteinExistence type="inferred from homology"/>
<dbReference type="Pfam" id="PF05717">
    <property type="entry name" value="TnpB_IS66"/>
    <property type="match status" value="1"/>
</dbReference>
<dbReference type="NCBIfam" id="NF047595">
    <property type="entry name" value="IS66_ISRel24_TnpA"/>
    <property type="match status" value="1"/>
</dbReference>
<evidence type="ECO:0000313" key="2">
    <source>
        <dbReference type="EMBL" id="SET72819.1"/>
    </source>
</evidence>
<dbReference type="Pfam" id="PF01527">
    <property type="entry name" value="HTH_Tnp_1"/>
    <property type="match status" value="1"/>
</dbReference>
<dbReference type="SUPFAM" id="SSF46689">
    <property type="entry name" value="Homeodomain-like"/>
    <property type="match status" value="1"/>
</dbReference>
<dbReference type="InterPro" id="IPR008878">
    <property type="entry name" value="Transposase_IS66_Orf2"/>
</dbReference>
<sequence>MNELSVTKPYQRRRRFSREFKAQIVAKCLEPGASVSRIALDNGLNANMVRRWMSEAQRADKTPGFVPVKLPAATSAPSNPSVSDKRSTIRIEIPRPRRCGCSGVACGAGPSMCCFAPGPVGMIRIDEIWLATEPLDMRAGPDKALARVIQVFGSARPHCAYLFANKRGNRMKVLIHDGLGIW</sequence>
<dbReference type="EMBL" id="FOHZ01000022">
    <property type="protein sequence ID" value="SET77015.1"/>
    <property type="molecule type" value="Genomic_DNA"/>
</dbReference>
<dbReference type="STRING" id="430453.SAMN04487962_11962"/>
<name>A0A1I0H0D8_9GAMM</name>
<dbReference type="InterPro" id="IPR009057">
    <property type="entry name" value="Homeodomain-like_sf"/>
</dbReference>
<dbReference type="EMBL" id="FOHZ01000019">
    <property type="protein sequence ID" value="SET72819.1"/>
    <property type="molecule type" value="Genomic_DNA"/>
</dbReference>
<protein>
    <submittedName>
        <fullName evidence="3">Transposase and inactivated derivatives</fullName>
    </submittedName>
</protein>
<evidence type="ECO:0000256" key="1">
    <source>
        <dbReference type="ARBA" id="ARBA00009964"/>
    </source>
</evidence>
<evidence type="ECO:0000313" key="3">
    <source>
        <dbReference type="EMBL" id="SET77015.1"/>
    </source>
</evidence>
<dbReference type="RefSeq" id="WP_218144821.1">
    <property type="nucleotide sequence ID" value="NZ_FOHZ01000019.1"/>
</dbReference>
<dbReference type="Proteomes" id="UP000198762">
    <property type="component" value="Unassembled WGS sequence"/>
</dbReference>
<dbReference type="InterPro" id="IPR002514">
    <property type="entry name" value="Transposase_8"/>
</dbReference>
<reference evidence="3" key="2">
    <citation type="submission" date="2016-10" db="EMBL/GenBank/DDBJ databases">
        <authorList>
            <person name="de Groot N.N."/>
        </authorList>
    </citation>
    <scope>NUCLEOTIDE SEQUENCE [LARGE SCALE GENOMIC DNA]</scope>
    <source>
        <strain evidence="3">CGMCC 1.6489</strain>
    </source>
</reference>
<dbReference type="PANTHER" id="PTHR36455:SF1">
    <property type="entry name" value="BLR8292 PROTEIN"/>
    <property type="match status" value="1"/>
</dbReference>
<organism evidence="3 4">
    <name type="scientific">Marinobacter segnicrescens</name>
    <dbReference type="NCBI Taxonomy" id="430453"/>
    <lineage>
        <taxon>Bacteria</taxon>
        <taxon>Pseudomonadati</taxon>
        <taxon>Pseudomonadota</taxon>
        <taxon>Gammaproteobacteria</taxon>
        <taxon>Pseudomonadales</taxon>
        <taxon>Marinobacteraceae</taxon>
        <taxon>Marinobacter</taxon>
    </lineage>
</organism>
<reference evidence="4" key="1">
    <citation type="submission" date="2016-10" db="EMBL/GenBank/DDBJ databases">
        <authorList>
            <person name="Varghese N."/>
            <person name="Submissions S."/>
        </authorList>
    </citation>
    <scope>NUCLEOTIDE SEQUENCE [LARGE SCALE GENOMIC DNA]</scope>
    <source>
        <strain evidence="4">CGMCC 1.6489</strain>
    </source>
</reference>
<dbReference type="GO" id="GO:0004803">
    <property type="term" value="F:transposase activity"/>
    <property type="evidence" value="ECO:0007669"/>
    <property type="project" value="InterPro"/>
</dbReference>
<comment type="similarity">
    <text evidence="1">Belongs to the transposase 8 family.</text>
</comment>
<dbReference type="PANTHER" id="PTHR36455">
    <property type="match status" value="1"/>
</dbReference>